<proteinExistence type="inferred from homology"/>
<organism evidence="5 6">
    <name type="scientific">Diplocloster agilis</name>
    <dbReference type="NCBI Taxonomy" id="2850323"/>
    <lineage>
        <taxon>Bacteria</taxon>
        <taxon>Bacillati</taxon>
        <taxon>Bacillota</taxon>
        <taxon>Clostridia</taxon>
        <taxon>Lachnospirales</taxon>
        <taxon>Lachnospiraceae</taxon>
        <taxon>Diplocloster</taxon>
    </lineage>
</organism>
<keyword evidence="3 4" id="KW-0975">Bacterial flagellum</keyword>
<comment type="similarity">
    <text evidence="2 4">Belongs to the FliE family.</text>
</comment>
<evidence type="ECO:0000256" key="2">
    <source>
        <dbReference type="ARBA" id="ARBA00009272"/>
    </source>
</evidence>
<accession>A0A949K3V4</accession>
<evidence type="ECO:0000256" key="1">
    <source>
        <dbReference type="ARBA" id="ARBA00004117"/>
    </source>
</evidence>
<sequence length="102" mass="11165">MFIVPISRMDGVSSIEEMNKTGKTENKAARQDFGAVLEQAIEQADAAQKQMEESDIRLAMGNVDDLHTALIQAEQAATAIEFTTQLTSRAVSAYNQIMGMQI</sequence>
<keyword evidence="5" id="KW-0966">Cell projection</keyword>
<dbReference type="GO" id="GO:0009425">
    <property type="term" value="C:bacterial-type flagellum basal body"/>
    <property type="evidence" value="ECO:0007669"/>
    <property type="project" value="UniProtKB-SubCell"/>
</dbReference>
<dbReference type="InterPro" id="IPR001624">
    <property type="entry name" value="FliE"/>
</dbReference>
<keyword evidence="5" id="KW-0969">Cilium</keyword>
<gene>
    <name evidence="4" type="primary">fliE</name>
    <name evidence="5" type="ORF">KTH89_22460</name>
</gene>
<dbReference type="Pfam" id="PF02049">
    <property type="entry name" value="FliE"/>
    <property type="match status" value="1"/>
</dbReference>
<evidence type="ECO:0000256" key="3">
    <source>
        <dbReference type="ARBA" id="ARBA00023143"/>
    </source>
</evidence>
<dbReference type="EMBL" id="JAHQCW010000055">
    <property type="protein sequence ID" value="MBU9739299.1"/>
    <property type="molecule type" value="Genomic_DNA"/>
</dbReference>
<name>A0A949K3V4_9FIRM</name>
<evidence type="ECO:0000313" key="6">
    <source>
        <dbReference type="Proteomes" id="UP000712157"/>
    </source>
</evidence>
<comment type="subcellular location">
    <subcellularLocation>
        <location evidence="1 4">Bacterial flagellum basal body</location>
    </subcellularLocation>
</comment>
<dbReference type="Proteomes" id="UP000712157">
    <property type="component" value="Unassembled WGS sequence"/>
</dbReference>
<dbReference type="HAMAP" id="MF_00724">
    <property type="entry name" value="FliE"/>
    <property type="match status" value="1"/>
</dbReference>
<dbReference type="PRINTS" id="PR01006">
    <property type="entry name" value="FLGHOOKFLIE"/>
</dbReference>
<dbReference type="RefSeq" id="WP_158345362.1">
    <property type="nucleotide sequence ID" value="NZ_JAHQCW010000055.1"/>
</dbReference>
<dbReference type="AlphaFoldDB" id="A0A949K3V4"/>
<keyword evidence="5" id="KW-0282">Flagellum</keyword>
<protein>
    <recommendedName>
        <fullName evidence="4">Flagellar hook-basal body complex protein FliE</fullName>
    </recommendedName>
</protein>
<evidence type="ECO:0000313" key="5">
    <source>
        <dbReference type="EMBL" id="MBU9739299.1"/>
    </source>
</evidence>
<reference evidence="5" key="1">
    <citation type="submission" date="2021-06" db="EMBL/GenBank/DDBJ databases">
        <title>Description of novel taxa of the family Lachnospiraceae.</title>
        <authorList>
            <person name="Chaplin A.V."/>
            <person name="Sokolova S.R."/>
            <person name="Pikina A.P."/>
            <person name="Korzhanova M."/>
            <person name="Belova V."/>
            <person name="Korostin D."/>
            <person name="Efimov B.A."/>
        </authorList>
    </citation>
    <scope>NUCLEOTIDE SEQUENCE</scope>
    <source>
        <strain evidence="5">ASD5720</strain>
    </source>
</reference>
<keyword evidence="6" id="KW-1185">Reference proteome</keyword>
<comment type="caution">
    <text evidence="5">The sequence shown here is derived from an EMBL/GenBank/DDBJ whole genome shotgun (WGS) entry which is preliminary data.</text>
</comment>
<evidence type="ECO:0000256" key="4">
    <source>
        <dbReference type="HAMAP-Rule" id="MF_00724"/>
    </source>
</evidence>
<dbReference type="GO" id="GO:0005198">
    <property type="term" value="F:structural molecule activity"/>
    <property type="evidence" value="ECO:0007669"/>
    <property type="project" value="InterPro"/>
</dbReference>
<dbReference type="GO" id="GO:0003774">
    <property type="term" value="F:cytoskeletal motor activity"/>
    <property type="evidence" value="ECO:0007669"/>
    <property type="project" value="InterPro"/>
</dbReference>
<dbReference type="PANTHER" id="PTHR34653:SF1">
    <property type="entry name" value="FLAGELLAR HOOK-BASAL BODY COMPLEX PROTEIN FLIE"/>
    <property type="match status" value="1"/>
</dbReference>
<dbReference type="GO" id="GO:0071973">
    <property type="term" value="P:bacterial-type flagellum-dependent cell motility"/>
    <property type="evidence" value="ECO:0007669"/>
    <property type="project" value="InterPro"/>
</dbReference>
<dbReference type="PANTHER" id="PTHR34653">
    <property type="match status" value="1"/>
</dbReference>